<sequence>MSGPLRYRCGRIAAVLTLALMAACGRESSVPPAQGNAAGSESVKVGEVVMHLTAVQTDKLPEQVVRRYGVPRDARTVLLVMSLRQGEDADARALSAQRIQATATDLLGRKQTVSMREMRDGELIDYIGTAQVSPPDTLRFEVVADNGHGIHRAKFNRDYF</sequence>
<dbReference type="Pfam" id="PF14467">
    <property type="entry name" value="DUF4426"/>
    <property type="match status" value="1"/>
</dbReference>
<accession>A0AAU9AJK8</accession>
<evidence type="ECO:0000313" key="4">
    <source>
        <dbReference type="Proteomes" id="UP000218824"/>
    </source>
</evidence>
<reference evidence="3 4" key="1">
    <citation type="journal article" date="2017" name="DNA Res.">
        <title>Complete genome sequence and expression profile of the commercial lytic enzyme producer Lysobacter enzymogenes M497-1.</title>
        <authorList>
            <person name="Takami H."/>
            <person name="Toyoda A."/>
            <person name="Uchiyama I."/>
            <person name="Itoh T."/>
            <person name="Takaki Y."/>
            <person name="Arai W."/>
            <person name="Nishi S."/>
            <person name="Kawai M."/>
            <person name="Shinya K."/>
            <person name="Ikeda H."/>
        </authorList>
    </citation>
    <scope>NUCLEOTIDE SEQUENCE [LARGE SCALE GENOMIC DNA]</scope>
    <source>
        <strain evidence="3 4">M497-1</strain>
    </source>
</reference>
<feature type="signal peptide" evidence="1">
    <location>
        <begin position="1"/>
        <end position="22"/>
    </location>
</feature>
<dbReference type="InterPro" id="IPR025218">
    <property type="entry name" value="DUF4426"/>
</dbReference>
<feature type="domain" description="DUF4426" evidence="2">
    <location>
        <begin position="44"/>
        <end position="160"/>
    </location>
</feature>
<evidence type="ECO:0000313" key="3">
    <source>
        <dbReference type="EMBL" id="BAV99240.1"/>
    </source>
</evidence>
<dbReference type="KEGG" id="lem:LEN_3753"/>
<dbReference type="Gene3D" id="2.60.40.3340">
    <property type="entry name" value="Domain of unknown function DUF4426"/>
    <property type="match status" value="1"/>
</dbReference>
<feature type="chain" id="PRO_5043795876" description="DUF4426 domain-containing protein" evidence="1">
    <location>
        <begin position="23"/>
        <end position="160"/>
    </location>
</feature>
<dbReference type="Proteomes" id="UP000218824">
    <property type="component" value="Chromosome"/>
</dbReference>
<dbReference type="AlphaFoldDB" id="A0AAU9AJK8"/>
<gene>
    <name evidence="3" type="ORF">LEN_3753</name>
</gene>
<dbReference type="GeneID" id="83065559"/>
<organism evidence="3 4">
    <name type="scientific">Lysobacter enzymogenes</name>
    <dbReference type="NCBI Taxonomy" id="69"/>
    <lineage>
        <taxon>Bacteria</taxon>
        <taxon>Pseudomonadati</taxon>
        <taxon>Pseudomonadota</taxon>
        <taxon>Gammaproteobacteria</taxon>
        <taxon>Lysobacterales</taxon>
        <taxon>Lysobacteraceae</taxon>
        <taxon>Lysobacter</taxon>
    </lineage>
</organism>
<evidence type="ECO:0000259" key="2">
    <source>
        <dbReference type="Pfam" id="PF14467"/>
    </source>
</evidence>
<dbReference type="PROSITE" id="PS51257">
    <property type="entry name" value="PROKAR_LIPOPROTEIN"/>
    <property type="match status" value="1"/>
</dbReference>
<proteinExistence type="predicted"/>
<dbReference type="EMBL" id="AP014940">
    <property type="protein sequence ID" value="BAV99240.1"/>
    <property type="molecule type" value="Genomic_DNA"/>
</dbReference>
<evidence type="ECO:0000256" key="1">
    <source>
        <dbReference type="SAM" id="SignalP"/>
    </source>
</evidence>
<protein>
    <recommendedName>
        <fullName evidence="2">DUF4426 domain-containing protein</fullName>
    </recommendedName>
</protein>
<name>A0AAU9AJK8_LYSEN</name>
<keyword evidence="1" id="KW-0732">Signal</keyword>
<dbReference type="RefSeq" id="WP_096379620.1">
    <property type="nucleotide sequence ID" value="NZ_AP014940.1"/>
</dbReference>